<organism evidence="2">
    <name type="scientific">uncultured Frankineae bacterium</name>
    <dbReference type="NCBI Taxonomy" id="437475"/>
    <lineage>
        <taxon>Bacteria</taxon>
        <taxon>Bacillati</taxon>
        <taxon>Actinomycetota</taxon>
        <taxon>Actinomycetes</taxon>
        <taxon>Frankiales</taxon>
        <taxon>environmental samples</taxon>
    </lineage>
</organism>
<dbReference type="AlphaFoldDB" id="A0A6J4LJI5"/>
<name>A0A6J4LJI5_9ACTN</name>
<sequence>MMQAPADLDVGGGGRHGSAVARRRAAVRVEGSGGRRVHP</sequence>
<evidence type="ECO:0000313" key="2">
    <source>
        <dbReference type="EMBL" id="CAA9334502.1"/>
    </source>
</evidence>
<dbReference type="EMBL" id="CADCUE010000129">
    <property type="protein sequence ID" value="CAA9334502.1"/>
    <property type="molecule type" value="Genomic_DNA"/>
</dbReference>
<accession>A0A6J4LJI5</accession>
<proteinExistence type="predicted"/>
<gene>
    <name evidence="2" type="ORF">AVDCRST_MAG16-1470</name>
</gene>
<evidence type="ECO:0000256" key="1">
    <source>
        <dbReference type="SAM" id="MobiDB-lite"/>
    </source>
</evidence>
<protein>
    <submittedName>
        <fullName evidence="2">Uncharacterized protein</fullName>
    </submittedName>
</protein>
<reference evidence="2" key="1">
    <citation type="submission" date="2020-02" db="EMBL/GenBank/DDBJ databases">
        <authorList>
            <person name="Meier V. D."/>
        </authorList>
    </citation>
    <scope>NUCLEOTIDE SEQUENCE</scope>
    <source>
        <strain evidence="2">AVDCRST_MAG16</strain>
    </source>
</reference>
<feature type="region of interest" description="Disordered" evidence="1">
    <location>
        <begin position="1"/>
        <end position="39"/>
    </location>
</feature>